<protein>
    <submittedName>
        <fullName evidence="1">CRISPR-associated protein Csb2</fullName>
    </submittedName>
</protein>
<organism evidence="1 2">
    <name type="scientific">Nocardiopsis composta</name>
    <dbReference type="NCBI Taxonomy" id="157465"/>
    <lineage>
        <taxon>Bacteria</taxon>
        <taxon>Bacillati</taxon>
        <taxon>Actinomycetota</taxon>
        <taxon>Actinomycetes</taxon>
        <taxon>Streptosporangiales</taxon>
        <taxon>Nocardiopsidaceae</taxon>
        <taxon>Nocardiopsis</taxon>
    </lineage>
</organism>
<proteinExistence type="predicted"/>
<dbReference type="RefSeq" id="WP_184399673.1">
    <property type="nucleotide sequence ID" value="NZ_BAAAJD010000109.1"/>
</dbReference>
<reference evidence="1 2" key="1">
    <citation type="submission" date="2020-08" db="EMBL/GenBank/DDBJ databases">
        <title>Sequencing the genomes of 1000 actinobacteria strains.</title>
        <authorList>
            <person name="Klenk H.-P."/>
        </authorList>
    </citation>
    <scope>NUCLEOTIDE SEQUENCE [LARGE SCALE GENOMIC DNA]</scope>
    <source>
        <strain evidence="1 2">DSM 44551</strain>
    </source>
</reference>
<dbReference type="AlphaFoldDB" id="A0A7W8QTL1"/>
<dbReference type="InterPro" id="IPR019089">
    <property type="entry name" value="Cas_GSU0054"/>
</dbReference>
<gene>
    <name evidence="1" type="ORF">HDA36_006425</name>
</gene>
<sequence>MALVIEARLLQGRYDAADRSGRRGEWPPHPARLFCALVAAAESRGEREALRWLENQGPPQVWACEEYHQTRSTGYVVTNKTSLKGGSQHWPGRTTTERTRAGSLPACEVFAVVWPQARAGADTVQVLADLAWKVPYLGRSSSPVALRAHTALKMDSQWQVWRPARLDAVGAGQLRAPYPGYLDALDDAFERGERADAVARSYGYLPDTPAAEAAPAGAGAVGGGFRQMLVLAPRPGTHRPEGSQLLRVTQALRGAVLSRLDQDAAPQISGHAGDGQFHLGFWGLPDVGHAHARGHLLGAALAVPADLEPAALAQLHRLTAEPLRLVMGRGGVWELEHEPWPSSPRRLVPEAWSAGAAGSRWWVSATPVMLDRHPRPNRDVAPMVADSLERAGYPRPVQVETSTAPMLPGALHRPAPGTYPPNRPRRKLIHARICFAEPVRGPVAAGSLRYLGLGLFTPEHMREEGP</sequence>
<dbReference type="NCBIfam" id="TIGR02165">
    <property type="entry name" value="cas5_6_GSU0054"/>
    <property type="match status" value="1"/>
</dbReference>
<name>A0A7W8QTL1_9ACTN</name>
<keyword evidence="2" id="KW-1185">Reference proteome</keyword>
<accession>A0A7W8QTL1</accession>
<comment type="caution">
    <text evidence="1">The sequence shown here is derived from an EMBL/GenBank/DDBJ whole genome shotgun (WGS) entry which is preliminary data.</text>
</comment>
<dbReference type="Proteomes" id="UP000572635">
    <property type="component" value="Unassembled WGS sequence"/>
</dbReference>
<dbReference type="EMBL" id="JACHDB010000002">
    <property type="protein sequence ID" value="MBB5436277.1"/>
    <property type="molecule type" value="Genomic_DNA"/>
</dbReference>
<dbReference type="Pfam" id="PF09609">
    <property type="entry name" value="Cas_GSU0054"/>
    <property type="match status" value="1"/>
</dbReference>
<evidence type="ECO:0000313" key="1">
    <source>
        <dbReference type="EMBL" id="MBB5436277.1"/>
    </source>
</evidence>
<evidence type="ECO:0000313" key="2">
    <source>
        <dbReference type="Proteomes" id="UP000572635"/>
    </source>
</evidence>